<gene>
    <name evidence="1" type="ORF">LLEC1_00380</name>
</gene>
<protein>
    <recommendedName>
        <fullName evidence="3">RBP protein</fullName>
    </recommendedName>
</protein>
<evidence type="ECO:0000313" key="2">
    <source>
        <dbReference type="Proteomes" id="UP000243081"/>
    </source>
</evidence>
<proteinExistence type="predicted"/>
<organism evidence="1 2">
    <name type="scientific">Cordyceps confragosa</name>
    <name type="common">Lecanicillium lecanii</name>
    <dbReference type="NCBI Taxonomy" id="2714763"/>
    <lineage>
        <taxon>Eukaryota</taxon>
        <taxon>Fungi</taxon>
        <taxon>Dikarya</taxon>
        <taxon>Ascomycota</taxon>
        <taxon>Pezizomycotina</taxon>
        <taxon>Sordariomycetes</taxon>
        <taxon>Hypocreomycetidae</taxon>
        <taxon>Hypocreales</taxon>
        <taxon>Cordycipitaceae</taxon>
        <taxon>Akanthomyces</taxon>
    </lineage>
</organism>
<accession>A0A179HYZ2</accession>
<dbReference type="OMA" id="KHYITCS"/>
<sequence>MALTLPIHNLPMDEPAPSEVFEHDDKTMYTWLLSETERAHIASMLDMEKSDLKLRGSTFLQDRSQCSGCGKHSGMDDFVHNALFAGIHSVEFMKDFLLGKTQQTTPYTEHEVICSRCTTKHAQAKSWLAYPPWPTY</sequence>
<dbReference type="Proteomes" id="UP000243081">
    <property type="component" value="Unassembled WGS sequence"/>
</dbReference>
<evidence type="ECO:0008006" key="3">
    <source>
        <dbReference type="Google" id="ProtNLM"/>
    </source>
</evidence>
<dbReference type="OrthoDB" id="5271370at2759"/>
<dbReference type="EMBL" id="LUKN01004605">
    <property type="protein sequence ID" value="OAQ95756.1"/>
    <property type="molecule type" value="Genomic_DNA"/>
</dbReference>
<evidence type="ECO:0000313" key="1">
    <source>
        <dbReference type="EMBL" id="OAQ95756.1"/>
    </source>
</evidence>
<comment type="caution">
    <text evidence="1">The sequence shown here is derived from an EMBL/GenBank/DDBJ whole genome shotgun (WGS) entry which is preliminary data.</text>
</comment>
<reference evidence="1 2" key="1">
    <citation type="submission" date="2016-03" db="EMBL/GenBank/DDBJ databases">
        <title>Fine-scale spatial genetic structure of a fungal parasite of coffee scale insects.</title>
        <authorList>
            <person name="Jackson D."/>
            <person name="Zemenick K.A."/>
            <person name="Malloure B."/>
            <person name="Quandt C.A."/>
            <person name="James T.Y."/>
        </authorList>
    </citation>
    <scope>NUCLEOTIDE SEQUENCE [LARGE SCALE GENOMIC DNA]</scope>
    <source>
        <strain evidence="1 2">UM487</strain>
    </source>
</reference>
<dbReference type="AlphaFoldDB" id="A0A179HYZ2"/>
<name>A0A179HYZ2_CORDF</name>
<keyword evidence="2" id="KW-1185">Reference proteome</keyword>